<organism evidence="4 5">
    <name type="scientific">Cynara cardunculus var. scolymus</name>
    <name type="common">Globe artichoke</name>
    <name type="synonym">Cynara scolymus</name>
    <dbReference type="NCBI Taxonomy" id="59895"/>
    <lineage>
        <taxon>Eukaryota</taxon>
        <taxon>Viridiplantae</taxon>
        <taxon>Streptophyta</taxon>
        <taxon>Embryophyta</taxon>
        <taxon>Tracheophyta</taxon>
        <taxon>Spermatophyta</taxon>
        <taxon>Magnoliopsida</taxon>
        <taxon>eudicotyledons</taxon>
        <taxon>Gunneridae</taxon>
        <taxon>Pentapetalae</taxon>
        <taxon>asterids</taxon>
        <taxon>campanulids</taxon>
        <taxon>Asterales</taxon>
        <taxon>Asteraceae</taxon>
        <taxon>Carduoideae</taxon>
        <taxon>Cardueae</taxon>
        <taxon>Carduinae</taxon>
        <taxon>Cynara</taxon>
    </lineage>
</organism>
<dbReference type="InterPro" id="IPR042201">
    <property type="entry name" value="FH2_Formin_sf"/>
</dbReference>
<dbReference type="EMBL" id="LEKV01005595">
    <property type="protein sequence ID" value="KVH88064.1"/>
    <property type="molecule type" value="Genomic_DNA"/>
</dbReference>
<sequence length="369" mass="41855">MIESLFGYNLHNSNEESKSKSPSPSKHVLEPKRLQNLTILLKALNATTEQVCRALVQGNGLNLQQLEVLIKMEPTKEEEAKLTGFKGDLGSAETFVASILTIPYAFPRIEALLYRETFEDEVTHLRKTFLMLEEACKELRSSRLFLKLLEAVLKTGNRMNVGTIRGGAKAFKLDALLKLADVKGTDGKTTLLHFVVQEIIRSEGIRVSESIIGKINQKSKRRNPEDREEDYRNMGLELVSGLGTELCNVKKTATIDFEVIASSVSNISQGMGRLRRLVNEDLLIKEKGSSFVESMKTFLNYAEKHLKELEEDEYKVLELVKEITEYFHGNMSKDDANPLRIFVIVRDFLAMLDLVCRELRRSKVLAPFR</sequence>
<dbReference type="PANTHER" id="PTHR23213">
    <property type="entry name" value="FORMIN-RELATED"/>
    <property type="match status" value="1"/>
</dbReference>
<dbReference type="SUPFAM" id="SSF101447">
    <property type="entry name" value="Formin homology 2 domain (FH2 domain)"/>
    <property type="match status" value="1"/>
</dbReference>
<dbReference type="InterPro" id="IPR015425">
    <property type="entry name" value="FH2_Formin"/>
</dbReference>
<dbReference type="AlphaFoldDB" id="A0A103XCA8"/>
<dbReference type="Proteomes" id="UP000243975">
    <property type="component" value="Unassembled WGS sequence"/>
</dbReference>
<dbReference type="SMART" id="SM00498">
    <property type="entry name" value="FH2"/>
    <property type="match status" value="1"/>
</dbReference>
<dbReference type="InterPro" id="IPR027643">
    <property type="entry name" value="Formin-like_plant"/>
</dbReference>
<feature type="domain" description="FH2" evidence="3">
    <location>
        <begin position="1"/>
        <end position="369"/>
    </location>
</feature>
<dbReference type="GO" id="GO:0051015">
    <property type="term" value="F:actin filament binding"/>
    <property type="evidence" value="ECO:0007669"/>
    <property type="project" value="InterPro"/>
</dbReference>
<dbReference type="Gene3D" id="1.20.58.2220">
    <property type="entry name" value="Formin, FH2 domain"/>
    <property type="match status" value="1"/>
</dbReference>
<dbReference type="Pfam" id="PF02181">
    <property type="entry name" value="FH2"/>
    <property type="match status" value="1"/>
</dbReference>
<proteinExistence type="inferred from homology"/>
<evidence type="ECO:0000256" key="1">
    <source>
        <dbReference type="ARBA" id="ARBA00025793"/>
    </source>
</evidence>
<evidence type="ECO:0000259" key="3">
    <source>
        <dbReference type="PROSITE" id="PS51444"/>
    </source>
</evidence>
<evidence type="ECO:0000313" key="4">
    <source>
        <dbReference type="EMBL" id="KVH88064.1"/>
    </source>
</evidence>
<dbReference type="STRING" id="59895.A0A103XCA8"/>
<dbReference type="GO" id="GO:0045010">
    <property type="term" value="P:actin nucleation"/>
    <property type="evidence" value="ECO:0007669"/>
    <property type="project" value="InterPro"/>
</dbReference>
<dbReference type="PANTHER" id="PTHR23213:SF177">
    <property type="entry name" value="FORMIN-LIKE PROTEIN 11"/>
    <property type="match status" value="1"/>
</dbReference>
<comment type="caution">
    <text evidence="4">The sequence shown here is derived from an EMBL/GenBank/DDBJ whole genome shotgun (WGS) entry which is preliminary data.</text>
</comment>
<evidence type="ECO:0000256" key="2">
    <source>
        <dbReference type="RuleBase" id="RU361260"/>
    </source>
</evidence>
<reference evidence="4 5" key="1">
    <citation type="journal article" date="2016" name="Sci. Rep.">
        <title>The genome sequence of the outbreeding globe artichoke constructed de novo incorporating a phase-aware low-pass sequencing strategy of F1 progeny.</title>
        <authorList>
            <person name="Scaglione D."/>
            <person name="Reyes-Chin-Wo S."/>
            <person name="Acquadro A."/>
            <person name="Froenicke L."/>
            <person name="Portis E."/>
            <person name="Beitel C."/>
            <person name="Tirone M."/>
            <person name="Mauro R."/>
            <person name="Lo Monaco A."/>
            <person name="Mauromicale G."/>
            <person name="Faccioli P."/>
            <person name="Cattivelli L."/>
            <person name="Rieseberg L."/>
            <person name="Michelmore R."/>
            <person name="Lanteri S."/>
        </authorList>
    </citation>
    <scope>NUCLEOTIDE SEQUENCE [LARGE SCALE GENOMIC DNA]</scope>
    <source>
        <strain evidence="4">2C</strain>
    </source>
</reference>
<evidence type="ECO:0000313" key="5">
    <source>
        <dbReference type="Proteomes" id="UP000243975"/>
    </source>
</evidence>
<protein>
    <recommendedName>
        <fullName evidence="2">Formin-like protein</fullName>
    </recommendedName>
</protein>
<dbReference type="Gramene" id="KVH88064">
    <property type="protein sequence ID" value="KVH88064"/>
    <property type="gene ID" value="Ccrd_024551"/>
</dbReference>
<keyword evidence="5" id="KW-1185">Reference proteome</keyword>
<gene>
    <name evidence="4" type="ORF">Ccrd_024551</name>
</gene>
<accession>A0A103XCA8</accession>
<dbReference type="PROSITE" id="PS51444">
    <property type="entry name" value="FH2"/>
    <property type="match status" value="1"/>
</dbReference>
<name>A0A103XCA8_CYNCS</name>
<dbReference type="OMA" id="AGIRMPF"/>
<comment type="similarity">
    <text evidence="1">Belongs to the formin-like family. Class-I subfamily.</text>
</comment>